<evidence type="ECO:0008006" key="3">
    <source>
        <dbReference type="Google" id="ProtNLM"/>
    </source>
</evidence>
<dbReference type="AlphaFoldDB" id="A0A369W9U8"/>
<protein>
    <recommendedName>
        <fullName evidence="3">DUF2946 domain-containing protein</fullName>
    </recommendedName>
</protein>
<dbReference type="EMBL" id="QQOH01000006">
    <property type="protein sequence ID" value="RDE18083.1"/>
    <property type="molecule type" value="Genomic_DNA"/>
</dbReference>
<proteinExistence type="predicted"/>
<name>A0A369W9U8_9GAMM</name>
<evidence type="ECO:0000313" key="1">
    <source>
        <dbReference type="EMBL" id="RDE18083.1"/>
    </source>
</evidence>
<accession>A0A369W9U8</accession>
<reference evidence="1 2" key="1">
    <citation type="submission" date="2018-07" db="EMBL/GenBank/DDBJ databases">
        <title>Motiliproteus coralliicola sp. nov., a bacterium isolated from Coral.</title>
        <authorList>
            <person name="Wang G."/>
        </authorList>
    </citation>
    <scope>NUCLEOTIDE SEQUENCE [LARGE SCALE GENOMIC DNA]</scope>
    <source>
        <strain evidence="1 2">C34</strain>
    </source>
</reference>
<sequence>MSHRVWNTGLKRRVSWFLAILLFAQYALIGNAHSAANLIVADEAGRYVLVCTTEGLKKVSVTEDPQGSSSSVEALKQCSTCTLSSMLGAVIHSEPLQDFQPSELSFLATDYGSHIRAFRSLSTPIRAPPTA</sequence>
<organism evidence="1 2">
    <name type="scientific">Motiliproteus coralliicola</name>
    <dbReference type="NCBI Taxonomy" id="2283196"/>
    <lineage>
        <taxon>Bacteria</taxon>
        <taxon>Pseudomonadati</taxon>
        <taxon>Pseudomonadota</taxon>
        <taxon>Gammaproteobacteria</taxon>
        <taxon>Oceanospirillales</taxon>
        <taxon>Oceanospirillaceae</taxon>
        <taxon>Motiliproteus</taxon>
    </lineage>
</organism>
<gene>
    <name evidence="1" type="ORF">DV711_18345</name>
</gene>
<keyword evidence="2" id="KW-1185">Reference proteome</keyword>
<dbReference type="Proteomes" id="UP000253769">
    <property type="component" value="Unassembled WGS sequence"/>
</dbReference>
<dbReference type="OrthoDB" id="9992844at2"/>
<comment type="caution">
    <text evidence="1">The sequence shown here is derived from an EMBL/GenBank/DDBJ whole genome shotgun (WGS) entry which is preliminary data.</text>
</comment>
<evidence type="ECO:0000313" key="2">
    <source>
        <dbReference type="Proteomes" id="UP000253769"/>
    </source>
</evidence>